<organism evidence="5 6">
    <name type="scientific">Aeromonas sobria</name>
    <dbReference type="NCBI Taxonomy" id="646"/>
    <lineage>
        <taxon>Bacteria</taxon>
        <taxon>Pseudomonadati</taxon>
        <taxon>Pseudomonadota</taxon>
        <taxon>Gammaproteobacteria</taxon>
        <taxon>Aeromonadales</taxon>
        <taxon>Aeromonadaceae</taxon>
        <taxon>Aeromonas</taxon>
    </lineage>
</organism>
<dbReference type="FunFam" id="3.40.50.720:FF:000047">
    <property type="entry name" value="NADP-dependent L-serine/L-allo-threonine dehydrogenase"/>
    <property type="match status" value="1"/>
</dbReference>
<name>A0A2N3IQ37_AERSO</name>
<dbReference type="EMBL" id="NQMM01000053">
    <property type="protein sequence ID" value="PKQ73419.1"/>
    <property type="molecule type" value="Genomic_DNA"/>
</dbReference>
<dbReference type="PRINTS" id="PR00081">
    <property type="entry name" value="GDHRDH"/>
</dbReference>
<evidence type="ECO:0000256" key="2">
    <source>
        <dbReference type="ARBA" id="ARBA00023002"/>
    </source>
</evidence>
<dbReference type="InterPro" id="IPR036291">
    <property type="entry name" value="NAD(P)-bd_dom_sf"/>
</dbReference>
<gene>
    <name evidence="5" type="ORF">CJP16_20085</name>
</gene>
<keyword evidence="2" id="KW-0560">Oxidoreductase</keyword>
<feature type="domain" description="Ketoreductase" evidence="4">
    <location>
        <begin position="44"/>
        <end position="203"/>
    </location>
</feature>
<dbReference type="PROSITE" id="PS00061">
    <property type="entry name" value="ADH_SHORT"/>
    <property type="match status" value="1"/>
</dbReference>
<evidence type="ECO:0000256" key="3">
    <source>
        <dbReference type="RuleBase" id="RU000363"/>
    </source>
</evidence>
<accession>A0A2N3IQ37</accession>
<dbReference type="PANTHER" id="PTHR43115">
    <property type="entry name" value="DEHYDROGENASE/REDUCTASE SDR FAMILY MEMBER 11"/>
    <property type="match status" value="1"/>
</dbReference>
<evidence type="ECO:0000256" key="1">
    <source>
        <dbReference type="ARBA" id="ARBA00006484"/>
    </source>
</evidence>
<dbReference type="InterPro" id="IPR020904">
    <property type="entry name" value="Sc_DH/Rdtase_CS"/>
</dbReference>
<dbReference type="SUPFAM" id="SSF51735">
    <property type="entry name" value="NAD(P)-binding Rossmann-fold domains"/>
    <property type="match status" value="1"/>
</dbReference>
<evidence type="ECO:0000259" key="4">
    <source>
        <dbReference type="SMART" id="SM00822"/>
    </source>
</evidence>
<keyword evidence="6" id="KW-1185">Reference proteome</keyword>
<evidence type="ECO:0000313" key="5">
    <source>
        <dbReference type="EMBL" id="PKQ73419.1"/>
    </source>
</evidence>
<comment type="caution">
    <text evidence="5">The sequence shown here is derived from an EMBL/GenBank/DDBJ whole genome shotgun (WGS) entry which is preliminary data.</text>
</comment>
<dbReference type="SMART" id="SM00822">
    <property type="entry name" value="PKS_KR"/>
    <property type="match status" value="1"/>
</dbReference>
<evidence type="ECO:0000313" key="6">
    <source>
        <dbReference type="Proteomes" id="UP000233467"/>
    </source>
</evidence>
<dbReference type="AlphaFoldDB" id="A0A2N3IQ37"/>
<dbReference type="PRINTS" id="PR00080">
    <property type="entry name" value="SDRFAMILY"/>
</dbReference>
<dbReference type="PANTHER" id="PTHR43115:SF4">
    <property type="entry name" value="DEHYDROGENASE_REDUCTASE SDR FAMILY MEMBER 11"/>
    <property type="match status" value="1"/>
</dbReference>
<dbReference type="InterPro" id="IPR057326">
    <property type="entry name" value="KR_dom"/>
</dbReference>
<protein>
    <submittedName>
        <fullName evidence="5">Oxidoreductase</fullName>
    </submittedName>
</protein>
<reference evidence="5 6" key="1">
    <citation type="journal article" date="2017" name="Front. Microbiol.">
        <title>Strong Genomic and Phenotypic Heterogeneity in the Aeromonas sobria Species Complex.</title>
        <authorList>
            <person name="Gauthier J."/>
            <person name="Vincent A.T."/>
            <person name="Charette S.J."/>
            <person name="Derome N."/>
        </authorList>
    </citation>
    <scope>NUCLEOTIDE SEQUENCE [LARGE SCALE GENOMIC DNA]</scope>
    <source>
        <strain evidence="5 6">TM18</strain>
    </source>
</reference>
<dbReference type="Gene3D" id="3.40.50.720">
    <property type="entry name" value="NAD(P)-binding Rossmann-like Domain"/>
    <property type="match status" value="1"/>
</dbReference>
<dbReference type="GO" id="GO:0016616">
    <property type="term" value="F:oxidoreductase activity, acting on the CH-OH group of donors, NAD or NADP as acceptor"/>
    <property type="evidence" value="ECO:0007669"/>
    <property type="project" value="UniProtKB-ARBA"/>
</dbReference>
<dbReference type="Pfam" id="PF00106">
    <property type="entry name" value="adh_short"/>
    <property type="match status" value="1"/>
</dbReference>
<comment type="similarity">
    <text evidence="1 3">Belongs to the short-chain dehydrogenases/reductases (SDR) family.</text>
</comment>
<sequence>MITSGKQYLSLIDAVTIVIGFRAGQPPVCSNRLLNQKERPMSKSLVVITGASAGIGAAIARAFSAAGHPLLLLARRVEPMQALNLPDTLCIGVDVTDTAAMKAAVQQAEAKFGPVGCMVNNAGVMLLGQADVQDPAEWQQMLNINVMGVLNGVHAVLAGMKERRSGTIINISSIAGRKTFPNHAAYCATKFAVHALTENIREEVADVGVRMVTIAPGAVETELLSHTTDESIKAGYHDWKDQMGGVIAPEVIAEAVLYAWNQPANVCVREIVLAATRQQP</sequence>
<dbReference type="Proteomes" id="UP000233467">
    <property type="component" value="Unassembled WGS sequence"/>
</dbReference>
<proteinExistence type="inferred from homology"/>
<dbReference type="InterPro" id="IPR002347">
    <property type="entry name" value="SDR_fam"/>
</dbReference>